<evidence type="ECO:0000256" key="4">
    <source>
        <dbReference type="ARBA" id="ARBA00023136"/>
    </source>
</evidence>
<proteinExistence type="predicted"/>
<keyword evidence="8" id="KW-1185">Reference proteome</keyword>
<evidence type="ECO:0000313" key="7">
    <source>
        <dbReference type="EMBL" id="MFC6826954.1"/>
    </source>
</evidence>
<accession>A0ABD5U729</accession>
<sequence>MSDQKEERAEELEEESDATEAVKEAQAEAKNRGEQTPERAILEEQITSAMNELRRPASGLFLSAFSAGLDIGFGPLLMAAVFTLVSGAWSDPLTSIALANLYSVGFIFVVLGRSELFTEHTTLAVLPVLDGRASISDLGHLWGVVYVGNVVGGVVFAGIAVTVGPEFGIADTAAFVELARGLTQHSLWGLMTAAVLAGWLMGLLSWLVAAAQETISRTFFVWLIATTIGLAHLPHCIAGNVEVLMGLLAGSEVGFLAYGRFLAVSTVGNAVGGSVFVALLKYGHVVRGGPGV</sequence>
<organism evidence="7 8">
    <name type="scientific">Halopelagius fulvigenes</name>
    <dbReference type="NCBI Taxonomy" id="1198324"/>
    <lineage>
        <taxon>Archaea</taxon>
        <taxon>Methanobacteriati</taxon>
        <taxon>Methanobacteriota</taxon>
        <taxon>Stenosarchaea group</taxon>
        <taxon>Halobacteria</taxon>
        <taxon>Halobacteriales</taxon>
        <taxon>Haloferacaceae</taxon>
    </lineage>
</organism>
<feature type="transmembrane region" description="Helical" evidence="6">
    <location>
        <begin position="60"/>
        <end position="86"/>
    </location>
</feature>
<dbReference type="AlphaFoldDB" id="A0ABD5U729"/>
<feature type="transmembrane region" description="Helical" evidence="6">
    <location>
        <begin position="261"/>
        <end position="280"/>
    </location>
</feature>
<dbReference type="PANTHER" id="PTHR30520:SF2">
    <property type="entry name" value="INNER MEMBRANE PROTEIN YFDC"/>
    <property type="match status" value="1"/>
</dbReference>
<evidence type="ECO:0000256" key="2">
    <source>
        <dbReference type="ARBA" id="ARBA00022692"/>
    </source>
</evidence>
<dbReference type="InterPro" id="IPR023271">
    <property type="entry name" value="Aquaporin-like"/>
</dbReference>
<comment type="caution">
    <text evidence="7">The sequence shown here is derived from an EMBL/GenBank/DDBJ whole genome shotgun (WGS) entry which is preliminary data.</text>
</comment>
<evidence type="ECO:0000256" key="6">
    <source>
        <dbReference type="SAM" id="Phobius"/>
    </source>
</evidence>
<feature type="region of interest" description="Disordered" evidence="5">
    <location>
        <begin position="1"/>
        <end position="36"/>
    </location>
</feature>
<protein>
    <submittedName>
        <fullName evidence="7">Formate/nitrite transporter family protein</fullName>
    </submittedName>
</protein>
<keyword evidence="3 6" id="KW-1133">Transmembrane helix</keyword>
<dbReference type="EMBL" id="JBHSXH010000015">
    <property type="protein sequence ID" value="MFC6826954.1"/>
    <property type="molecule type" value="Genomic_DNA"/>
</dbReference>
<evidence type="ECO:0000313" key="8">
    <source>
        <dbReference type="Proteomes" id="UP001596408"/>
    </source>
</evidence>
<feature type="transmembrane region" description="Helical" evidence="6">
    <location>
        <begin position="141"/>
        <end position="165"/>
    </location>
</feature>
<evidence type="ECO:0000256" key="5">
    <source>
        <dbReference type="SAM" id="MobiDB-lite"/>
    </source>
</evidence>
<feature type="transmembrane region" description="Helical" evidence="6">
    <location>
        <begin position="185"/>
        <end position="207"/>
    </location>
</feature>
<feature type="compositionally biased region" description="Acidic residues" evidence="5">
    <location>
        <begin position="9"/>
        <end position="18"/>
    </location>
</feature>
<dbReference type="GO" id="GO:0016020">
    <property type="term" value="C:membrane"/>
    <property type="evidence" value="ECO:0007669"/>
    <property type="project" value="UniProtKB-SubCell"/>
</dbReference>
<dbReference type="PANTHER" id="PTHR30520">
    <property type="entry name" value="FORMATE TRANSPORTER-RELATED"/>
    <property type="match status" value="1"/>
</dbReference>
<name>A0ABD5U729_9EURY</name>
<comment type="subcellular location">
    <subcellularLocation>
        <location evidence="1">Membrane</location>
        <topology evidence="1">Multi-pass membrane protein</topology>
    </subcellularLocation>
</comment>
<evidence type="ECO:0000256" key="3">
    <source>
        <dbReference type="ARBA" id="ARBA00022989"/>
    </source>
</evidence>
<dbReference type="Gene3D" id="1.20.1080.10">
    <property type="entry name" value="Glycerol uptake facilitator protein"/>
    <property type="match status" value="1"/>
</dbReference>
<dbReference type="RefSeq" id="WP_379699171.1">
    <property type="nucleotide sequence ID" value="NZ_JBHSXH010000015.1"/>
</dbReference>
<dbReference type="InterPro" id="IPR000292">
    <property type="entry name" value="For/NO2_transpt"/>
</dbReference>
<dbReference type="Proteomes" id="UP001596408">
    <property type="component" value="Unassembled WGS sequence"/>
</dbReference>
<evidence type="ECO:0000256" key="1">
    <source>
        <dbReference type="ARBA" id="ARBA00004141"/>
    </source>
</evidence>
<keyword evidence="2 6" id="KW-0812">Transmembrane</keyword>
<feature type="transmembrane region" description="Helical" evidence="6">
    <location>
        <begin position="92"/>
        <end position="111"/>
    </location>
</feature>
<reference evidence="7 8" key="1">
    <citation type="journal article" date="2019" name="Int. J. Syst. Evol. Microbiol.">
        <title>The Global Catalogue of Microorganisms (GCM) 10K type strain sequencing project: providing services to taxonomists for standard genome sequencing and annotation.</title>
        <authorList>
            <consortium name="The Broad Institute Genomics Platform"/>
            <consortium name="The Broad Institute Genome Sequencing Center for Infectious Disease"/>
            <person name="Wu L."/>
            <person name="Ma J."/>
        </authorList>
    </citation>
    <scope>NUCLEOTIDE SEQUENCE [LARGE SCALE GENOMIC DNA]</scope>
    <source>
        <strain evidence="7 8">YIM 94188</strain>
    </source>
</reference>
<dbReference type="Pfam" id="PF01226">
    <property type="entry name" value="Form_Nir_trans"/>
    <property type="match status" value="1"/>
</dbReference>
<feature type="transmembrane region" description="Helical" evidence="6">
    <location>
        <begin position="219"/>
        <end position="241"/>
    </location>
</feature>
<keyword evidence="4 6" id="KW-0472">Membrane</keyword>
<gene>
    <name evidence="7" type="ORF">ACFQEV_18420</name>
</gene>
<feature type="compositionally biased region" description="Basic and acidic residues" evidence="5">
    <location>
        <begin position="20"/>
        <end position="36"/>
    </location>
</feature>